<dbReference type="Proteomes" id="UP000296049">
    <property type="component" value="Unassembled WGS sequence"/>
</dbReference>
<reference evidence="2" key="1">
    <citation type="journal article" date="2013" name="Nat. Genet.">
        <title>The duck genome and transcriptome provide insight into an avian influenza virus reservoir species.</title>
        <authorList>
            <person name="Huang Y."/>
            <person name="Li Y."/>
            <person name="Burt D.W."/>
            <person name="Chen H."/>
            <person name="Zhang Y."/>
            <person name="Qian W."/>
            <person name="Kim H."/>
            <person name="Gan S."/>
            <person name="Zhao Y."/>
            <person name="Li J."/>
            <person name="Yi K."/>
            <person name="Feng H."/>
            <person name="Zhu P."/>
            <person name="Li B."/>
            <person name="Liu Q."/>
            <person name="Fairley S."/>
            <person name="Magor K.E."/>
            <person name="Du Z."/>
            <person name="Hu X."/>
            <person name="Goodman L."/>
            <person name="Tafer H."/>
            <person name="Vignal A."/>
            <person name="Lee T."/>
            <person name="Kim K.W."/>
            <person name="Sheng Z."/>
            <person name="An Y."/>
            <person name="Searle S."/>
            <person name="Herrero J."/>
            <person name="Groenen M.A."/>
            <person name="Crooijmans R.P."/>
            <person name="Faraut T."/>
            <person name="Cai Q."/>
            <person name="Webster R.G."/>
            <person name="Aldridge J.R."/>
            <person name="Warren W.C."/>
            <person name="Bartschat S."/>
            <person name="Kehr S."/>
            <person name="Marz M."/>
            <person name="Stadler P.F."/>
            <person name="Smith J."/>
            <person name="Kraus R.H."/>
            <person name="Zhao Y."/>
            <person name="Ren L."/>
            <person name="Fei J."/>
            <person name="Morisson M."/>
            <person name="Kaiser P."/>
            <person name="Griffin D.K."/>
            <person name="Rao M."/>
            <person name="Pitel F."/>
            <person name="Wang J."/>
            <person name="Li N."/>
        </authorList>
    </citation>
    <scope>NUCLEOTIDE SEQUENCE [LARGE SCALE GENOMIC DNA]</scope>
</reference>
<protein>
    <submittedName>
        <fullName evidence="1">Uncharacterized protein</fullName>
    </submittedName>
</protein>
<evidence type="ECO:0000313" key="1">
    <source>
        <dbReference type="EMBL" id="EOB06385.1"/>
    </source>
</evidence>
<accession>R0LXA0</accession>
<dbReference type="AlphaFoldDB" id="R0LXA0"/>
<dbReference type="EMBL" id="KB742618">
    <property type="protein sequence ID" value="EOB06385.1"/>
    <property type="molecule type" value="Genomic_DNA"/>
</dbReference>
<name>R0LXA0_ANAPL</name>
<proteinExistence type="predicted"/>
<evidence type="ECO:0000313" key="2">
    <source>
        <dbReference type="Proteomes" id="UP000296049"/>
    </source>
</evidence>
<sequence>MLLGAQDAECGFEQPGCLGKEIKQVVNRKAGSLKKLLTGYSAVNGADSQQKSIVQMELHEHTAAEEELWAGVQLPHLQEAASDFPSLPKVLEIYKNLHKGQANEAAVSRKSSCHYYTLIPAHCSSGLSRDLYRDKLFWEEKSNLEIKLDESSQLDFVLSNTLCEYTVLSTVWSTQLVPERSATLDTAAVSYFTHNNAGTEN</sequence>
<gene>
    <name evidence="1" type="ORF">Anapl_13716</name>
</gene>
<organism evidence="1 2">
    <name type="scientific">Anas platyrhynchos</name>
    <name type="common">Mallard</name>
    <name type="synonym">Anas boschas</name>
    <dbReference type="NCBI Taxonomy" id="8839"/>
    <lineage>
        <taxon>Eukaryota</taxon>
        <taxon>Metazoa</taxon>
        <taxon>Chordata</taxon>
        <taxon>Craniata</taxon>
        <taxon>Vertebrata</taxon>
        <taxon>Euteleostomi</taxon>
        <taxon>Archelosauria</taxon>
        <taxon>Archosauria</taxon>
        <taxon>Dinosauria</taxon>
        <taxon>Saurischia</taxon>
        <taxon>Theropoda</taxon>
        <taxon>Coelurosauria</taxon>
        <taxon>Aves</taxon>
        <taxon>Neognathae</taxon>
        <taxon>Galloanserae</taxon>
        <taxon>Anseriformes</taxon>
        <taxon>Anatidae</taxon>
        <taxon>Anatinae</taxon>
        <taxon>Anas</taxon>
    </lineage>
</organism>
<keyword evidence="2" id="KW-1185">Reference proteome</keyword>